<dbReference type="EMBL" id="BJYR01000014">
    <property type="protein sequence ID" value="GEO00388.1"/>
    <property type="molecule type" value="Genomic_DNA"/>
</dbReference>
<feature type="region of interest" description="Disordered" evidence="1">
    <location>
        <begin position="46"/>
        <end position="84"/>
    </location>
</feature>
<name>A0A512AL22_9SPHN</name>
<dbReference type="AlphaFoldDB" id="A0A512AL22"/>
<proteinExistence type="predicted"/>
<sequence length="220" mass="22920">MPDVCAELLEVTAALFHTRGMKINLAVPLIASVLALGGCTVVPPQPAPAAQGGAAAPQPKPQLPVPQPRPAPPPAPAPRADAASWRDLPQTPGMWTYAAEPTGSVVRFGQPGAGSLILIRCNRTRPAIELQRAGFGASPVPATISTSSTQRRLTATPAGTSTAPNAAIPFEIAFSVRDPLLDAIAFSRGRFMLEMGGVQTLVLPVWSELGRVIEDCRQPG</sequence>
<evidence type="ECO:0000256" key="1">
    <source>
        <dbReference type="SAM" id="MobiDB-lite"/>
    </source>
</evidence>
<protein>
    <submittedName>
        <fullName evidence="2">Uncharacterized protein</fullName>
    </submittedName>
</protein>
<accession>A0A512AL22</accession>
<feature type="compositionally biased region" description="Low complexity" evidence="1">
    <location>
        <begin position="48"/>
        <end position="57"/>
    </location>
</feature>
<organism evidence="2 3">
    <name type="scientific">Novosphingobium sediminis</name>
    <dbReference type="NCBI Taxonomy" id="707214"/>
    <lineage>
        <taxon>Bacteria</taxon>
        <taxon>Pseudomonadati</taxon>
        <taxon>Pseudomonadota</taxon>
        <taxon>Alphaproteobacteria</taxon>
        <taxon>Sphingomonadales</taxon>
        <taxon>Sphingomonadaceae</taxon>
        <taxon>Novosphingobium</taxon>
    </lineage>
</organism>
<evidence type="ECO:0000313" key="2">
    <source>
        <dbReference type="EMBL" id="GEO00388.1"/>
    </source>
</evidence>
<dbReference type="Proteomes" id="UP000321464">
    <property type="component" value="Unassembled WGS sequence"/>
</dbReference>
<evidence type="ECO:0000313" key="3">
    <source>
        <dbReference type="Proteomes" id="UP000321464"/>
    </source>
</evidence>
<feature type="compositionally biased region" description="Pro residues" evidence="1">
    <location>
        <begin position="58"/>
        <end position="77"/>
    </location>
</feature>
<keyword evidence="3" id="KW-1185">Reference proteome</keyword>
<gene>
    <name evidence="2" type="ORF">NSE01_22200</name>
</gene>
<reference evidence="2 3" key="1">
    <citation type="submission" date="2019-07" db="EMBL/GenBank/DDBJ databases">
        <title>Whole genome shotgun sequence of Novosphingobium sediminis NBRC 106119.</title>
        <authorList>
            <person name="Hosoyama A."/>
            <person name="Uohara A."/>
            <person name="Ohji S."/>
            <person name="Ichikawa N."/>
        </authorList>
    </citation>
    <scope>NUCLEOTIDE SEQUENCE [LARGE SCALE GENOMIC DNA]</scope>
    <source>
        <strain evidence="2 3">NBRC 106119</strain>
    </source>
</reference>
<comment type="caution">
    <text evidence="2">The sequence shown here is derived from an EMBL/GenBank/DDBJ whole genome shotgun (WGS) entry which is preliminary data.</text>
</comment>